<reference evidence="1" key="1">
    <citation type="submission" date="2014-09" db="EMBL/GenBank/DDBJ databases">
        <authorList>
            <person name="Magalhaes I.L.F."/>
            <person name="Oliveira U."/>
            <person name="Santos F.R."/>
            <person name="Vidigal T.H.D.A."/>
            <person name="Brescovit A.D."/>
            <person name="Santos A.J."/>
        </authorList>
    </citation>
    <scope>NUCLEOTIDE SEQUENCE</scope>
    <source>
        <tissue evidence="1">Shoot tissue taken approximately 20 cm above the soil surface</tissue>
    </source>
</reference>
<evidence type="ECO:0000313" key="1">
    <source>
        <dbReference type="EMBL" id="JAD40713.1"/>
    </source>
</evidence>
<dbReference type="AlphaFoldDB" id="A0A0A8ZSR2"/>
<reference evidence="1" key="2">
    <citation type="journal article" date="2015" name="Data Brief">
        <title>Shoot transcriptome of the giant reed, Arundo donax.</title>
        <authorList>
            <person name="Barrero R.A."/>
            <person name="Guerrero F.D."/>
            <person name="Moolhuijzen P."/>
            <person name="Goolsby J.A."/>
            <person name="Tidwell J."/>
            <person name="Bellgard S.E."/>
            <person name="Bellgard M.I."/>
        </authorList>
    </citation>
    <scope>NUCLEOTIDE SEQUENCE</scope>
    <source>
        <tissue evidence="1">Shoot tissue taken approximately 20 cm above the soil surface</tissue>
    </source>
</reference>
<name>A0A0A8ZSR2_ARUDO</name>
<proteinExistence type="predicted"/>
<accession>A0A0A8ZSR2</accession>
<dbReference type="EMBL" id="GBRH01257182">
    <property type="protein sequence ID" value="JAD40713.1"/>
    <property type="molecule type" value="Transcribed_RNA"/>
</dbReference>
<organism evidence="1">
    <name type="scientific">Arundo donax</name>
    <name type="common">Giant reed</name>
    <name type="synonym">Donax arundinaceus</name>
    <dbReference type="NCBI Taxonomy" id="35708"/>
    <lineage>
        <taxon>Eukaryota</taxon>
        <taxon>Viridiplantae</taxon>
        <taxon>Streptophyta</taxon>
        <taxon>Embryophyta</taxon>
        <taxon>Tracheophyta</taxon>
        <taxon>Spermatophyta</taxon>
        <taxon>Magnoliopsida</taxon>
        <taxon>Liliopsida</taxon>
        <taxon>Poales</taxon>
        <taxon>Poaceae</taxon>
        <taxon>PACMAD clade</taxon>
        <taxon>Arundinoideae</taxon>
        <taxon>Arundineae</taxon>
        <taxon>Arundo</taxon>
    </lineage>
</organism>
<protein>
    <submittedName>
        <fullName evidence="1">Uncharacterized protein</fullName>
    </submittedName>
</protein>
<sequence length="39" mass="4183">MDGLGLDPMSTNLPFIRCLISVTGLNPLLHSIATRSCPQ</sequence>